<dbReference type="UniPathway" id="UPA00391"/>
<keyword evidence="7" id="KW-0862">Zinc</keyword>
<organism evidence="11 12">
    <name type="scientific">Cerasicoccus arenae</name>
    <dbReference type="NCBI Taxonomy" id="424488"/>
    <lineage>
        <taxon>Bacteria</taxon>
        <taxon>Pseudomonadati</taxon>
        <taxon>Verrucomicrobiota</taxon>
        <taxon>Opitutia</taxon>
        <taxon>Puniceicoccales</taxon>
        <taxon>Cerasicoccaceae</taxon>
        <taxon>Cerasicoccus</taxon>
    </lineage>
</organism>
<dbReference type="PANTHER" id="PTHR12589">
    <property type="entry name" value="PYRUVOYL TETRAHYDROBIOPTERIN SYNTHASE"/>
    <property type="match status" value="1"/>
</dbReference>
<evidence type="ECO:0000256" key="4">
    <source>
        <dbReference type="ARBA" id="ARBA00012982"/>
    </source>
</evidence>
<dbReference type="GO" id="GO:0070497">
    <property type="term" value="F:6-carboxytetrahydropterin synthase activity"/>
    <property type="evidence" value="ECO:0007669"/>
    <property type="project" value="UniProtKB-EC"/>
</dbReference>
<evidence type="ECO:0000256" key="1">
    <source>
        <dbReference type="ARBA" id="ARBA00001947"/>
    </source>
</evidence>
<dbReference type="Proteomes" id="UP000642829">
    <property type="component" value="Unassembled WGS sequence"/>
</dbReference>
<dbReference type="RefSeq" id="WP_189514824.1">
    <property type="nucleotide sequence ID" value="NZ_BMXG01000012.1"/>
</dbReference>
<comment type="catalytic activity">
    <reaction evidence="10">
        <text>7,8-dihydroneopterin 3'-triphosphate + H2O = 6-carboxy-5,6,7,8-tetrahydropterin + triphosphate + acetaldehyde + 2 H(+)</text>
        <dbReference type="Rhea" id="RHEA:27966"/>
        <dbReference type="ChEBI" id="CHEBI:15343"/>
        <dbReference type="ChEBI" id="CHEBI:15377"/>
        <dbReference type="ChEBI" id="CHEBI:15378"/>
        <dbReference type="ChEBI" id="CHEBI:18036"/>
        <dbReference type="ChEBI" id="CHEBI:58462"/>
        <dbReference type="ChEBI" id="CHEBI:61032"/>
        <dbReference type="EC" id="4.1.2.50"/>
    </reaction>
</comment>
<dbReference type="InterPro" id="IPR007115">
    <property type="entry name" value="6-PTP_synth/QueD"/>
</dbReference>
<dbReference type="InterPro" id="IPR038418">
    <property type="entry name" value="6-PTP_synth/QueD_sf"/>
</dbReference>
<evidence type="ECO:0000256" key="10">
    <source>
        <dbReference type="ARBA" id="ARBA00048807"/>
    </source>
</evidence>
<dbReference type="Pfam" id="PF01242">
    <property type="entry name" value="PTPS"/>
    <property type="match status" value="1"/>
</dbReference>
<evidence type="ECO:0000256" key="8">
    <source>
        <dbReference type="ARBA" id="ARBA00023239"/>
    </source>
</evidence>
<evidence type="ECO:0000256" key="5">
    <source>
        <dbReference type="ARBA" id="ARBA00018141"/>
    </source>
</evidence>
<protein>
    <recommendedName>
        <fullName evidence="5">6-carboxy-5,6,7,8-tetrahydropterin synthase</fullName>
        <ecNumber evidence="4">4.1.2.50</ecNumber>
    </recommendedName>
    <alternativeName>
        <fullName evidence="9">Queuosine biosynthesis protein QueD</fullName>
    </alternativeName>
</protein>
<evidence type="ECO:0000256" key="9">
    <source>
        <dbReference type="ARBA" id="ARBA00031449"/>
    </source>
</evidence>
<reference evidence="11" key="1">
    <citation type="journal article" date="2014" name="Int. J. Syst. Evol. Microbiol.">
        <title>Complete genome sequence of Corynebacterium casei LMG S-19264T (=DSM 44701T), isolated from a smear-ripened cheese.</title>
        <authorList>
            <consortium name="US DOE Joint Genome Institute (JGI-PGF)"/>
            <person name="Walter F."/>
            <person name="Albersmeier A."/>
            <person name="Kalinowski J."/>
            <person name="Ruckert C."/>
        </authorList>
    </citation>
    <scope>NUCLEOTIDE SEQUENCE</scope>
    <source>
        <strain evidence="11">KCTC 12870</strain>
    </source>
</reference>
<dbReference type="EC" id="4.1.2.50" evidence="4"/>
<keyword evidence="6" id="KW-0479">Metal-binding</keyword>
<evidence type="ECO:0000313" key="12">
    <source>
        <dbReference type="Proteomes" id="UP000642829"/>
    </source>
</evidence>
<comment type="caution">
    <text evidence="11">The sequence shown here is derived from an EMBL/GenBank/DDBJ whole genome shotgun (WGS) entry which is preliminary data.</text>
</comment>
<comment type="cofactor">
    <cofactor evidence="1">
        <name>Zn(2+)</name>
        <dbReference type="ChEBI" id="CHEBI:29105"/>
    </cofactor>
</comment>
<dbReference type="SUPFAM" id="SSF55620">
    <property type="entry name" value="Tetrahydrobiopterin biosynthesis enzymes-like"/>
    <property type="match status" value="1"/>
</dbReference>
<evidence type="ECO:0000256" key="2">
    <source>
        <dbReference type="ARBA" id="ARBA00005061"/>
    </source>
</evidence>
<evidence type="ECO:0000256" key="7">
    <source>
        <dbReference type="ARBA" id="ARBA00022833"/>
    </source>
</evidence>
<dbReference type="AlphaFoldDB" id="A0A8J3GF64"/>
<keyword evidence="8" id="KW-0456">Lyase</keyword>
<dbReference type="Gene3D" id="3.30.479.10">
    <property type="entry name" value="6-pyruvoyl tetrahydropterin synthase/QueD"/>
    <property type="match status" value="1"/>
</dbReference>
<dbReference type="GO" id="GO:0046872">
    <property type="term" value="F:metal ion binding"/>
    <property type="evidence" value="ECO:0007669"/>
    <property type="project" value="UniProtKB-KW"/>
</dbReference>
<dbReference type="EMBL" id="BMXG01000012">
    <property type="protein sequence ID" value="GHC04017.1"/>
    <property type="molecule type" value="Genomic_DNA"/>
</dbReference>
<comment type="similarity">
    <text evidence="3">Belongs to the PTPS family. QueD subfamily.</text>
</comment>
<proteinExistence type="inferred from homology"/>
<name>A0A8J3GF64_9BACT</name>
<evidence type="ECO:0000256" key="3">
    <source>
        <dbReference type="ARBA" id="ARBA00008900"/>
    </source>
</evidence>
<accession>A0A8J3GF64</accession>
<evidence type="ECO:0000256" key="6">
    <source>
        <dbReference type="ARBA" id="ARBA00022723"/>
    </source>
</evidence>
<evidence type="ECO:0000313" key="11">
    <source>
        <dbReference type="EMBL" id="GHC04017.1"/>
    </source>
</evidence>
<keyword evidence="12" id="KW-1185">Reference proteome</keyword>
<dbReference type="PANTHER" id="PTHR12589:SF7">
    <property type="entry name" value="6-PYRUVOYL TETRAHYDROBIOPTERIN SYNTHASE"/>
    <property type="match status" value="1"/>
</dbReference>
<gene>
    <name evidence="11" type="ORF">GCM10007047_20810</name>
</gene>
<reference evidence="11" key="2">
    <citation type="submission" date="2020-09" db="EMBL/GenBank/DDBJ databases">
        <authorList>
            <person name="Sun Q."/>
            <person name="Kim S."/>
        </authorList>
    </citation>
    <scope>NUCLEOTIDE SEQUENCE</scope>
    <source>
        <strain evidence="11">KCTC 12870</strain>
    </source>
</reference>
<comment type="pathway">
    <text evidence="2">Purine metabolism; 7-cyano-7-deazaguanine biosynthesis.</text>
</comment>
<sequence length="145" mass="16735">MITCRKTYRDVPFAHRQPFHDGHCAYIHGHNWSITVTFAAHERDRNGFVVDYGKLGFLKDWIEEHLDHACVFHKDDPLREQLVSAAPEAWKVYVVDDCSNEGIAMHLSEVFGQLVDEFTQGRVWVISVEVEEDSKNAACYTRPTQ</sequence>